<proteinExistence type="predicted"/>
<organism evidence="2 3">
    <name type="scientific">Paracoccidioides lutzii (strain ATCC MYA-826 / Pb01)</name>
    <name type="common">Paracoccidioides brasiliensis</name>
    <dbReference type="NCBI Taxonomy" id="502779"/>
    <lineage>
        <taxon>Eukaryota</taxon>
        <taxon>Fungi</taxon>
        <taxon>Dikarya</taxon>
        <taxon>Ascomycota</taxon>
        <taxon>Pezizomycotina</taxon>
        <taxon>Eurotiomycetes</taxon>
        <taxon>Eurotiomycetidae</taxon>
        <taxon>Onygenales</taxon>
        <taxon>Ajellomycetaceae</taxon>
        <taxon>Paracoccidioides</taxon>
    </lineage>
</organism>
<dbReference type="HOGENOM" id="CLU_2004592_0_0_1"/>
<dbReference type="RefSeq" id="XP_002792202.2">
    <property type="nucleotide sequence ID" value="XM_002792156.2"/>
</dbReference>
<feature type="region of interest" description="Disordered" evidence="1">
    <location>
        <begin position="45"/>
        <end position="82"/>
    </location>
</feature>
<protein>
    <submittedName>
        <fullName evidence="2">Uncharacterized protein</fullName>
    </submittedName>
</protein>
<evidence type="ECO:0000313" key="3">
    <source>
        <dbReference type="Proteomes" id="UP000002059"/>
    </source>
</evidence>
<dbReference type="eggNOG" id="ENOG502RQHH">
    <property type="taxonomic scope" value="Eukaryota"/>
</dbReference>
<evidence type="ECO:0000313" key="2">
    <source>
        <dbReference type="EMBL" id="EEH34943.2"/>
    </source>
</evidence>
<gene>
    <name evidence="2" type="ORF">PAAG_05990</name>
</gene>
<dbReference type="GeneID" id="9095317"/>
<dbReference type="VEuPathDB" id="FungiDB:PAAG_05990"/>
<dbReference type="KEGG" id="pbl:PAAG_05990"/>
<reference evidence="2 3" key="1">
    <citation type="journal article" date="2011" name="PLoS Genet.">
        <title>Comparative genomic analysis of human fungal pathogens causing paracoccidioidomycosis.</title>
        <authorList>
            <person name="Desjardins C.A."/>
            <person name="Champion M.D."/>
            <person name="Holder J.W."/>
            <person name="Muszewska A."/>
            <person name="Goldberg J."/>
            <person name="Bailao A.M."/>
            <person name="Brigido M.M."/>
            <person name="Ferreira M.E."/>
            <person name="Garcia A.M."/>
            <person name="Grynberg M."/>
            <person name="Gujja S."/>
            <person name="Heiman D.I."/>
            <person name="Henn M.R."/>
            <person name="Kodira C.D."/>
            <person name="Leon-Narvaez H."/>
            <person name="Longo L.V."/>
            <person name="Ma L.J."/>
            <person name="Malavazi I."/>
            <person name="Matsuo A.L."/>
            <person name="Morais F.V."/>
            <person name="Pereira M."/>
            <person name="Rodriguez-Brito S."/>
            <person name="Sakthikumar S."/>
            <person name="Salem-Izacc S.M."/>
            <person name="Sykes S.M."/>
            <person name="Teixeira M.M."/>
            <person name="Vallejo M.C."/>
            <person name="Walter M.E."/>
            <person name="Yandava C."/>
            <person name="Young S."/>
            <person name="Zeng Q."/>
            <person name="Zucker J."/>
            <person name="Felipe M.S."/>
            <person name="Goldman G.H."/>
            <person name="Haas B.J."/>
            <person name="McEwen J.G."/>
            <person name="Nino-Vega G."/>
            <person name="Puccia R."/>
            <person name="San-Blas G."/>
            <person name="Soares C.M."/>
            <person name="Birren B.W."/>
            <person name="Cuomo C.A."/>
        </authorList>
    </citation>
    <scope>NUCLEOTIDE SEQUENCE [LARGE SCALE GENOMIC DNA]</scope>
    <source>
        <strain evidence="3">ATCC MYA-826 / Pb01</strain>
    </source>
</reference>
<name>C1H5E9_PARBA</name>
<sequence>MTCEVVDVPARNILGRDHVLTSKYSREALVARVGVVVLDYILPLGGSGLFRGYQSKKDEENSDRPESSLFKPEPEAPLSSVRPTQIVKKVAGGFSDGKEFDIKNVLEKTGWDVKNLEVHNQVPG</sequence>
<keyword evidence="3" id="KW-1185">Reference proteome</keyword>
<feature type="compositionally biased region" description="Basic and acidic residues" evidence="1">
    <location>
        <begin position="55"/>
        <end position="66"/>
    </location>
</feature>
<dbReference type="AlphaFoldDB" id="C1H5E9"/>
<dbReference type="Proteomes" id="UP000002059">
    <property type="component" value="Partially assembled WGS sequence"/>
</dbReference>
<evidence type="ECO:0000256" key="1">
    <source>
        <dbReference type="SAM" id="MobiDB-lite"/>
    </source>
</evidence>
<dbReference type="EMBL" id="KN294007">
    <property type="protein sequence ID" value="EEH34943.2"/>
    <property type="molecule type" value="Genomic_DNA"/>
</dbReference>
<accession>C1H5E9</accession>